<reference evidence="9 10" key="1">
    <citation type="submission" date="2020-08" db="EMBL/GenBank/DDBJ databases">
        <title>Genomic Encyclopedia of Type Strains, Phase IV (KMG-IV): sequencing the most valuable type-strain genomes for metagenomic binning, comparative biology and taxonomic classification.</title>
        <authorList>
            <person name="Goeker M."/>
        </authorList>
    </citation>
    <scope>NUCLEOTIDE SEQUENCE [LARGE SCALE GENOMIC DNA]</scope>
    <source>
        <strain evidence="9 10">YIM 65646</strain>
    </source>
</reference>
<dbReference type="PANTHER" id="PTHR43163:SF6">
    <property type="entry name" value="DIPEPTIDE TRANSPORT SYSTEM PERMEASE PROTEIN DPPB-RELATED"/>
    <property type="match status" value="1"/>
</dbReference>
<keyword evidence="4 7" id="KW-0812">Transmembrane</keyword>
<dbReference type="InterPro" id="IPR045621">
    <property type="entry name" value="BPD_transp_1_N"/>
</dbReference>
<dbReference type="RefSeq" id="WP_184787747.1">
    <property type="nucleotide sequence ID" value="NZ_BONT01000090.1"/>
</dbReference>
<organism evidence="9 10">
    <name type="scientific">Phytomonospora endophytica</name>
    <dbReference type="NCBI Taxonomy" id="714109"/>
    <lineage>
        <taxon>Bacteria</taxon>
        <taxon>Bacillati</taxon>
        <taxon>Actinomycetota</taxon>
        <taxon>Actinomycetes</taxon>
        <taxon>Micromonosporales</taxon>
        <taxon>Micromonosporaceae</taxon>
        <taxon>Phytomonospora</taxon>
    </lineage>
</organism>
<evidence type="ECO:0000256" key="4">
    <source>
        <dbReference type="ARBA" id="ARBA00022692"/>
    </source>
</evidence>
<dbReference type="SUPFAM" id="SSF161098">
    <property type="entry name" value="MetI-like"/>
    <property type="match status" value="1"/>
</dbReference>
<evidence type="ECO:0000313" key="9">
    <source>
        <dbReference type="EMBL" id="MBB6034893.1"/>
    </source>
</evidence>
<dbReference type="GO" id="GO:0005886">
    <property type="term" value="C:plasma membrane"/>
    <property type="evidence" value="ECO:0007669"/>
    <property type="project" value="UniProtKB-SubCell"/>
</dbReference>
<evidence type="ECO:0000256" key="5">
    <source>
        <dbReference type="ARBA" id="ARBA00022989"/>
    </source>
</evidence>
<dbReference type="Pfam" id="PF00528">
    <property type="entry name" value="BPD_transp_1"/>
    <property type="match status" value="1"/>
</dbReference>
<evidence type="ECO:0000256" key="2">
    <source>
        <dbReference type="ARBA" id="ARBA00022448"/>
    </source>
</evidence>
<comment type="caution">
    <text evidence="9">The sequence shown here is derived from an EMBL/GenBank/DDBJ whole genome shotgun (WGS) entry which is preliminary data.</text>
</comment>
<gene>
    <name evidence="9" type="ORF">HNR73_002747</name>
</gene>
<keyword evidence="5 7" id="KW-1133">Transmembrane helix</keyword>
<evidence type="ECO:0000256" key="1">
    <source>
        <dbReference type="ARBA" id="ARBA00004651"/>
    </source>
</evidence>
<dbReference type="InterPro" id="IPR035906">
    <property type="entry name" value="MetI-like_sf"/>
</dbReference>
<keyword evidence="3" id="KW-1003">Cell membrane</keyword>
<feature type="transmembrane region" description="Helical" evidence="7">
    <location>
        <begin position="276"/>
        <end position="302"/>
    </location>
</feature>
<accession>A0A841FIX1</accession>
<dbReference type="GO" id="GO:0071916">
    <property type="term" value="F:dipeptide transmembrane transporter activity"/>
    <property type="evidence" value="ECO:0007669"/>
    <property type="project" value="TreeGrafter"/>
</dbReference>
<keyword evidence="6 7" id="KW-0472">Membrane</keyword>
<comment type="subcellular location">
    <subcellularLocation>
        <location evidence="1 7">Cell membrane</location>
        <topology evidence="1 7">Multi-pass membrane protein</topology>
    </subcellularLocation>
</comment>
<evidence type="ECO:0000259" key="8">
    <source>
        <dbReference type="PROSITE" id="PS50928"/>
    </source>
</evidence>
<dbReference type="AlphaFoldDB" id="A0A841FIX1"/>
<dbReference type="Pfam" id="PF19300">
    <property type="entry name" value="BPD_transp_1_N"/>
    <property type="match status" value="1"/>
</dbReference>
<evidence type="ECO:0000313" key="10">
    <source>
        <dbReference type="Proteomes" id="UP000548476"/>
    </source>
</evidence>
<dbReference type="PROSITE" id="PS50928">
    <property type="entry name" value="ABC_TM1"/>
    <property type="match status" value="1"/>
</dbReference>
<evidence type="ECO:0000256" key="7">
    <source>
        <dbReference type="RuleBase" id="RU363032"/>
    </source>
</evidence>
<dbReference type="EMBL" id="JACHGT010000005">
    <property type="protein sequence ID" value="MBB6034893.1"/>
    <property type="molecule type" value="Genomic_DNA"/>
</dbReference>
<name>A0A841FIX1_9ACTN</name>
<dbReference type="CDD" id="cd06261">
    <property type="entry name" value="TM_PBP2"/>
    <property type="match status" value="1"/>
</dbReference>
<evidence type="ECO:0000256" key="6">
    <source>
        <dbReference type="ARBA" id="ARBA00023136"/>
    </source>
</evidence>
<protein>
    <submittedName>
        <fullName evidence="9">ABC-type dipeptide/oligopeptide/nickel transport system permease component</fullName>
    </submittedName>
</protein>
<dbReference type="Proteomes" id="UP000548476">
    <property type="component" value="Unassembled WGS sequence"/>
</dbReference>
<comment type="similarity">
    <text evidence="7">Belongs to the binding-protein-dependent transport system permease family.</text>
</comment>
<feature type="transmembrane region" description="Helical" evidence="7">
    <location>
        <begin position="172"/>
        <end position="192"/>
    </location>
</feature>
<dbReference type="InterPro" id="IPR000515">
    <property type="entry name" value="MetI-like"/>
</dbReference>
<keyword evidence="2 7" id="KW-0813">Transport</keyword>
<keyword evidence="10" id="KW-1185">Reference proteome</keyword>
<feature type="transmembrane region" description="Helical" evidence="7">
    <location>
        <begin position="230"/>
        <end position="256"/>
    </location>
</feature>
<feature type="transmembrane region" description="Helical" evidence="7">
    <location>
        <begin position="133"/>
        <end position="160"/>
    </location>
</feature>
<feature type="transmembrane region" description="Helical" evidence="7">
    <location>
        <begin position="100"/>
        <end position="121"/>
    </location>
</feature>
<dbReference type="PANTHER" id="PTHR43163">
    <property type="entry name" value="DIPEPTIDE TRANSPORT SYSTEM PERMEASE PROTEIN DPPB-RELATED"/>
    <property type="match status" value="1"/>
</dbReference>
<dbReference type="Gene3D" id="1.10.3720.10">
    <property type="entry name" value="MetI-like"/>
    <property type="match status" value="1"/>
</dbReference>
<proteinExistence type="inferred from homology"/>
<evidence type="ECO:0000256" key="3">
    <source>
        <dbReference type="ARBA" id="ARBA00022475"/>
    </source>
</evidence>
<sequence length="310" mass="31780">MPAPLRRLASALAVLATAGALVWGLMLLSPVDPARQILLAQGDPAPAPAEVDATRHELGLDRSYPEQYARWLTAAVRGDFGTSWRTGDPVAAELAGRLPATIRLTLVALLFATAVALALALPGLERPGGPADVFARGLVFGGSALPVFAVGVVLLEFVVVGAGIGRVVADGTWSGALLPALPLALGIGAEWARVLRGGLRDALGAPHSETARARGAGRLRILALHGLPHAAAPFLTVAAMSAGGLLAGAAVVETLFTWPGIGRLLITSIDAGDLPVVQAIVLLGVVAFLAANLLAETLTAAIDPRRREKR</sequence>
<feature type="domain" description="ABC transmembrane type-1" evidence="8">
    <location>
        <begin position="98"/>
        <end position="295"/>
    </location>
</feature>